<dbReference type="InterPro" id="IPR013857">
    <property type="entry name" value="NADH-UbQ_OxRdtase-assoc_prot30"/>
</dbReference>
<dbReference type="RefSeq" id="XP_030999695.1">
    <property type="nucleotide sequence ID" value="XM_031134715.1"/>
</dbReference>
<feature type="domain" description="NADH:ubiquinone oxidoreductase intermediate-associated protein 30" evidence="3">
    <location>
        <begin position="32"/>
        <end position="99"/>
    </location>
</feature>
<dbReference type="OrthoDB" id="426386at2759"/>
<dbReference type="STRING" id="1093900.A0A507BGS8"/>
<keyword evidence="5" id="KW-1185">Reference proteome</keyword>
<comment type="caution">
    <text evidence="4">The sequence shown here is derived from an EMBL/GenBank/DDBJ whole genome shotgun (WGS) entry which is preliminary data.</text>
</comment>
<sequence>MPTAPSGESKVLFGSKRQGKSSHASPASHPWSPEDWTATDDRVRGGSSVSHLTCSPSRDSATFHGTLDIRTLGGAGFASQRTVDALRWDLSGYDSLVLCLSSFPPGHEEGQQQQEEEEETSAAAAKRYTVVLKDADALPKRPDGREQSTVSWEFDFEVDGQGRAADGDDVVVMPFAEFKATYRGKPKEDADPLDLSRITRVSFMMRSFFGEQEGDFCLALKSLAAVKNESRQPTQAESVCTNDKHSLDKPLPEQKGTEKQEQQRERERPPDAKHIEKDPTLGPFPSIEMS</sequence>
<feature type="compositionally biased region" description="Polar residues" evidence="2">
    <location>
        <begin position="231"/>
        <end position="241"/>
    </location>
</feature>
<feature type="compositionally biased region" description="Basic and acidic residues" evidence="2">
    <location>
        <begin position="242"/>
        <end position="279"/>
    </location>
</feature>
<evidence type="ECO:0000256" key="1">
    <source>
        <dbReference type="ARBA" id="ARBA00007884"/>
    </source>
</evidence>
<dbReference type="GO" id="GO:0010257">
    <property type="term" value="P:NADH dehydrogenase complex assembly"/>
    <property type="evidence" value="ECO:0007669"/>
    <property type="project" value="TreeGrafter"/>
</dbReference>
<evidence type="ECO:0000313" key="4">
    <source>
        <dbReference type="EMBL" id="TPX17984.1"/>
    </source>
</evidence>
<feature type="compositionally biased region" description="Low complexity" evidence="2">
    <location>
        <begin position="21"/>
        <end position="33"/>
    </location>
</feature>
<dbReference type="GO" id="GO:0051082">
    <property type="term" value="F:unfolded protein binding"/>
    <property type="evidence" value="ECO:0007669"/>
    <property type="project" value="TreeGrafter"/>
</dbReference>
<feature type="region of interest" description="Disordered" evidence="2">
    <location>
        <begin position="229"/>
        <end position="290"/>
    </location>
</feature>
<dbReference type="AlphaFoldDB" id="A0A507BGS8"/>
<name>A0A507BGS8_9PEZI</name>
<dbReference type="InParanoid" id="A0A507BGS8"/>
<dbReference type="PANTHER" id="PTHR13194:SF19">
    <property type="entry name" value="NAD(P)-BINDING ROSSMANN-FOLD SUPERFAMILY PROTEIN"/>
    <property type="match status" value="1"/>
</dbReference>
<dbReference type="PANTHER" id="PTHR13194">
    <property type="entry name" value="COMPLEX I INTERMEDIATE-ASSOCIATED PROTEIN 30"/>
    <property type="match status" value="1"/>
</dbReference>
<dbReference type="Pfam" id="PF08547">
    <property type="entry name" value="CIA30"/>
    <property type="match status" value="2"/>
</dbReference>
<dbReference type="GeneID" id="41979378"/>
<dbReference type="InterPro" id="IPR039131">
    <property type="entry name" value="NDUFAF1"/>
</dbReference>
<dbReference type="EMBL" id="SKBQ01000125">
    <property type="protein sequence ID" value="TPX17984.1"/>
    <property type="molecule type" value="Genomic_DNA"/>
</dbReference>
<proteinExistence type="inferred from homology"/>
<feature type="compositionally biased region" description="Polar residues" evidence="2">
    <location>
        <begin position="47"/>
        <end position="57"/>
    </location>
</feature>
<feature type="region of interest" description="Disordered" evidence="2">
    <location>
        <begin position="1"/>
        <end position="57"/>
    </location>
</feature>
<evidence type="ECO:0000259" key="3">
    <source>
        <dbReference type="Pfam" id="PF08547"/>
    </source>
</evidence>
<gene>
    <name evidence="4" type="ORF">E0L32_011931</name>
</gene>
<evidence type="ECO:0000313" key="5">
    <source>
        <dbReference type="Proteomes" id="UP000319257"/>
    </source>
</evidence>
<reference evidence="4 5" key="1">
    <citation type="submission" date="2019-06" db="EMBL/GenBank/DDBJ databases">
        <title>Draft genome sequence of the filamentous fungus Phialemoniopsis curvata isolated from diesel fuel.</title>
        <authorList>
            <person name="Varaljay V.A."/>
            <person name="Lyon W.J."/>
            <person name="Crouch A.L."/>
            <person name="Drake C.E."/>
            <person name="Hollomon J.M."/>
            <person name="Nadeau L.J."/>
            <person name="Nunn H.S."/>
            <person name="Stevenson B.S."/>
            <person name="Bojanowski C.L."/>
            <person name="Crookes-Goodson W.J."/>
        </authorList>
    </citation>
    <scope>NUCLEOTIDE SEQUENCE [LARGE SCALE GENOMIC DNA]</scope>
    <source>
        <strain evidence="4 5">D216</strain>
    </source>
</reference>
<feature type="domain" description="NADH:ubiquinone oxidoreductase intermediate-associated protein 30" evidence="3">
    <location>
        <begin position="125"/>
        <end position="219"/>
    </location>
</feature>
<dbReference type="SUPFAM" id="SSF49785">
    <property type="entry name" value="Galactose-binding domain-like"/>
    <property type="match status" value="1"/>
</dbReference>
<accession>A0A507BGS8</accession>
<dbReference type="Proteomes" id="UP000319257">
    <property type="component" value="Unassembled WGS sequence"/>
</dbReference>
<evidence type="ECO:0000256" key="2">
    <source>
        <dbReference type="SAM" id="MobiDB-lite"/>
    </source>
</evidence>
<comment type="similarity">
    <text evidence="1">Belongs to the CIA30 family.</text>
</comment>
<dbReference type="InterPro" id="IPR008979">
    <property type="entry name" value="Galactose-bd-like_sf"/>
</dbReference>
<organism evidence="4 5">
    <name type="scientific">Thyridium curvatum</name>
    <dbReference type="NCBI Taxonomy" id="1093900"/>
    <lineage>
        <taxon>Eukaryota</taxon>
        <taxon>Fungi</taxon>
        <taxon>Dikarya</taxon>
        <taxon>Ascomycota</taxon>
        <taxon>Pezizomycotina</taxon>
        <taxon>Sordariomycetes</taxon>
        <taxon>Sordariomycetidae</taxon>
        <taxon>Thyridiales</taxon>
        <taxon>Thyridiaceae</taxon>
        <taxon>Thyridium</taxon>
    </lineage>
</organism>
<protein>
    <recommendedName>
        <fullName evidence="3">NADH:ubiquinone oxidoreductase intermediate-associated protein 30 domain-containing protein</fullName>
    </recommendedName>
</protein>